<feature type="region of interest" description="Disordered" evidence="1">
    <location>
        <begin position="207"/>
        <end position="234"/>
    </location>
</feature>
<gene>
    <name evidence="2" type="ORF">BCAL_0382</name>
</gene>
<feature type="region of interest" description="Disordered" evidence="1">
    <location>
        <begin position="331"/>
        <end position="354"/>
    </location>
</feature>
<dbReference type="STRING" id="1437609.BCAL_0382"/>
<evidence type="ECO:0000313" key="3">
    <source>
        <dbReference type="Proteomes" id="UP000029072"/>
    </source>
</evidence>
<comment type="caution">
    <text evidence="2">The sequence shown here is derived from an EMBL/GenBank/DDBJ whole genome shotgun (WGS) entry which is preliminary data.</text>
</comment>
<organism evidence="2 3">
    <name type="scientific">Bifidobacterium callitrichos DSM 23973</name>
    <dbReference type="NCBI Taxonomy" id="1437609"/>
    <lineage>
        <taxon>Bacteria</taxon>
        <taxon>Bacillati</taxon>
        <taxon>Actinomycetota</taxon>
        <taxon>Actinomycetes</taxon>
        <taxon>Bifidobacteriales</taxon>
        <taxon>Bifidobacteriaceae</taxon>
        <taxon>Bifidobacterium</taxon>
    </lineage>
</organism>
<feature type="compositionally biased region" description="Basic and acidic residues" evidence="1">
    <location>
        <begin position="207"/>
        <end position="224"/>
    </location>
</feature>
<reference evidence="2 3" key="1">
    <citation type="submission" date="2014-03" db="EMBL/GenBank/DDBJ databases">
        <title>Genomics of Bifidobacteria.</title>
        <authorList>
            <person name="Ventura M."/>
            <person name="Milani C."/>
            <person name="Lugli G.A."/>
        </authorList>
    </citation>
    <scope>NUCLEOTIDE SEQUENCE [LARGE SCALE GENOMIC DNA]</scope>
    <source>
        <strain evidence="2 3">DSM 23973</strain>
    </source>
</reference>
<name>A0A087AB66_9BIFI</name>
<evidence type="ECO:0000256" key="1">
    <source>
        <dbReference type="SAM" id="MobiDB-lite"/>
    </source>
</evidence>
<accession>A0A087AB66</accession>
<evidence type="ECO:0000313" key="2">
    <source>
        <dbReference type="EMBL" id="KFI56016.1"/>
    </source>
</evidence>
<dbReference type="AlphaFoldDB" id="A0A087AB66"/>
<dbReference type="eggNOG" id="ENOG502ZGDG">
    <property type="taxonomic scope" value="Bacteria"/>
</dbReference>
<sequence length="379" mass="41214">MQARPRLAWRAAGLVDVLQGLAYLARPAGLQPLFHESAFGFQLQFAQPGLVAQPQVLRPLQQPVGASLGLPDLVDGLVGVLDNVELVDDPLRVGQVFADALPKPQAHVAGDEPHVSGHSVVRREVVDEPLHRGRVLAGRHVDHVVLDEVGDHRDVVVPLAAGLVDADGLHARVVLEPAGLVHVVRDEPPQAGVGLVDLLGERADRQVAGHLDRPRLEQEREPAARPRPRDRHGPHAMLRACHARHAGMDERLVLEEVQMPPHAPARVMHRTFVPPAPRLGAAEPRARLETDPDVQLLPAVVGVPEIHGLDPPRLPQLERGREQTRGIHASNLPDRHHTAHHHPPQTAKGPENTNRKTLRIGMIPRVSLVTPAGLEPATQ</sequence>
<dbReference type="EMBL" id="JGYS01000003">
    <property type="protein sequence ID" value="KFI56016.1"/>
    <property type="molecule type" value="Genomic_DNA"/>
</dbReference>
<proteinExistence type="predicted"/>
<protein>
    <submittedName>
        <fullName evidence="2">Uncharacterized protein</fullName>
    </submittedName>
</protein>
<dbReference type="Proteomes" id="UP000029072">
    <property type="component" value="Unassembled WGS sequence"/>
</dbReference>